<comment type="caution">
    <text evidence="2">The sequence shown here is derived from an EMBL/GenBank/DDBJ whole genome shotgun (WGS) entry which is preliminary data.</text>
</comment>
<feature type="compositionally biased region" description="Basic and acidic residues" evidence="1">
    <location>
        <begin position="96"/>
        <end position="107"/>
    </location>
</feature>
<feature type="region of interest" description="Disordered" evidence="1">
    <location>
        <begin position="96"/>
        <end position="141"/>
    </location>
</feature>
<reference evidence="2 3" key="1">
    <citation type="journal article" date="2019" name="Commun. Biol.">
        <title>The bagworm genome reveals a unique fibroin gene that provides high tensile strength.</title>
        <authorList>
            <person name="Kono N."/>
            <person name="Nakamura H."/>
            <person name="Ohtoshi R."/>
            <person name="Tomita M."/>
            <person name="Numata K."/>
            <person name="Arakawa K."/>
        </authorList>
    </citation>
    <scope>NUCLEOTIDE SEQUENCE [LARGE SCALE GENOMIC DNA]</scope>
</reference>
<dbReference type="OrthoDB" id="428774at2759"/>
<protein>
    <submittedName>
        <fullName evidence="2">Calbindin-32</fullName>
    </submittedName>
</protein>
<evidence type="ECO:0000313" key="3">
    <source>
        <dbReference type="Proteomes" id="UP000299102"/>
    </source>
</evidence>
<sequence>MSIDSASSAMRLNVERVSNFMRQFRDPDSRELKKLSANQFMEIWSHYDKDGQIKPFSAYTRGHAKPSLYRPLSSLAPFHIGPERLSIERLRNDRRCNKATEGLEPKAPHSGPVRADDDHRRRRDDDPRKQQLHVPPEARFNLTIPVTGQVGPWLGS</sequence>
<name>A0A4C1VCW9_EUMVA</name>
<dbReference type="Proteomes" id="UP000299102">
    <property type="component" value="Unassembled WGS sequence"/>
</dbReference>
<accession>A0A4C1VCW9</accession>
<keyword evidence="3" id="KW-1185">Reference proteome</keyword>
<dbReference type="EMBL" id="BGZK01000314">
    <property type="protein sequence ID" value="GBP36117.1"/>
    <property type="molecule type" value="Genomic_DNA"/>
</dbReference>
<organism evidence="2 3">
    <name type="scientific">Eumeta variegata</name>
    <name type="common">Bagworm moth</name>
    <name type="synonym">Eumeta japonica</name>
    <dbReference type="NCBI Taxonomy" id="151549"/>
    <lineage>
        <taxon>Eukaryota</taxon>
        <taxon>Metazoa</taxon>
        <taxon>Ecdysozoa</taxon>
        <taxon>Arthropoda</taxon>
        <taxon>Hexapoda</taxon>
        <taxon>Insecta</taxon>
        <taxon>Pterygota</taxon>
        <taxon>Neoptera</taxon>
        <taxon>Endopterygota</taxon>
        <taxon>Lepidoptera</taxon>
        <taxon>Glossata</taxon>
        <taxon>Ditrysia</taxon>
        <taxon>Tineoidea</taxon>
        <taxon>Psychidae</taxon>
        <taxon>Oiketicinae</taxon>
        <taxon>Eumeta</taxon>
    </lineage>
</organism>
<dbReference type="AlphaFoldDB" id="A0A4C1VCW9"/>
<dbReference type="STRING" id="151549.A0A4C1VCW9"/>
<proteinExistence type="predicted"/>
<evidence type="ECO:0000256" key="1">
    <source>
        <dbReference type="SAM" id="MobiDB-lite"/>
    </source>
</evidence>
<evidence type="ECO:0000313" key="2">
    <source>
        <dbReference type="EMBL" id="GBP36117.1"/>
    </source>
</evidence>
<feature type="compositionally biased region" description="Basic and acidic residues" evidence="1">
    <location>
        <begin position="114"/>
        <end position="129"/>
    </location>
</feature>
<gene>
    <name evidence="2" type="primary">Cbp53E</name>
    <name evidence="2" type="ORF">EVAR_93810_1</name>
</gene>